<dbReference type="EMBL" id="JABVEC010000056">
    <property type="protein sequence ID" value="MBC6471083.1"/>
    <property type="molecule type" value="Genomic_DNA"/>
</dbReference>
<dbReference type="Proteomes" id="UP000805614">
    <property type="component" value="Unassembled WGS sequence"/>
</dbReference>
<keyword evidence="1" id="KW-0808">Transferase</keyword>
<dbReference type="SUPFAM" id="SSF55874">
    <property type="entry name" value="ATPase domain of HSP90 chaperone/DNA topoisomerase II/histidine kinase"/>
    <property type="match status" value="1"/>
</dbReference>
<reference evidence="3 4" key="1">
    <citation type="submission" date="2020-06" db="EMBL/GenBank/DDBJ databases">
        <title>Actinomadura xiongansis sp. nov., isolated from soil of Baiyangdian.</title>
        <authorList>
            <person name="Zhang X."/>
        </authorList>
    </citation>
    <scope>NUCLEOTIDE SEQUENCE [LARGE SCALE GENOMIC DNA]</scope>
    <source>
        <strain evidence="3 4">HBUM206468</strain>
    </source>
</reference>
<keyword evidence="4" id="KW-1185">Reference proteome</keyword>
<dbReference type="RefSeq" id="WP_187248123.1">
    <property type="nucleotide sequence ID" value="NZ_BAAAOK010000002.1"/>
</dbReference>
<keyword evidence="1" id="KW-0418">Kinase</keyword>
<dbReference type="InterPro" id="IPR036890">
    <property type="entry name" value="HATPase_C_sf"/>
</dbReference>
<name>A0ABR7M1T5_9ACTN</name>
<accession>A0ABR7M1T5</accession>
<dbReference type="GO" id="GO:0005524">
    <property type="term" value="F:ATP binding"/>
    <property type="evidence" value="ECO:0007669"/>
    <property type="project" value="UniProtKB-KW"/>
</dbReference>
<evidence type="ECO:0000256" key="1">
    <source>
        <dbReference type="ARBA" id="ARBA00022527"/>
    </source>
</evidence>
<dbReference type="PANTHER" id="PTHR35526:SF3">
    <property type="entry name" value="ANTI-SIGMA-F FACTOR RSBW"/>
    <property type="match status" value="1"/>
</dbReference>
<feature type="domain" description="Histidine kinase/HSP90-like ATPase" evidence="2">
    <location>
        <begin position="16"/>
        <end position="139"/>
    </location>
</feature>
<protein>
    <submittedName>
        <fullName evidence="3">ATP-binding protein</fullName>
    </submittedName>
</protein>
<comment type="caution">
    <text evidence="3">The sequence shown here is derived from an EMBL/GenBank/DDBJ whole genome shotgun (WGS) entry which is preliminary data.</text>
</comment>
<organism evidence="3 4">
    <name type="scientific">Actinomadura alba</name>
    <dbReference type="NCBI Taxonomy" id="406431"/>
    <lineage>
        <taxon>Bacteria</taxon>
        <taxon>Bacillati</taxon>
        <taxon>Actinomycetota</taxon>
        <taxon>Actinomycetes</taxon>
        <taxon>Streptosporangiales</taxon>
        <taxon>Thermomonosporaceae</taxon>
        <taxon>Actinomadura</taxon>
    </lineage>
</organism>
<gene>
    <name evidence="3" type="ORF">HKK74_37180</name>
</gene>
<sequence length="144" mass="15993">MQAISADELDVSCLAARNVAAEMRKRIEYRLTAWDLLEIAHDTCLVATELIVNACRATPGERIHIRFVREPSTVFLGVWDSSERMPEVRSIRELEPADLDLSPENFDDNGGWGLPLVRAIASDCGVQRTTPSGKWVWARLAAGS</sequence>
<dbReference type="Gene3D" id="3.30.565.10">
    <property type="entry name" value="Histidine kinase-like ATPase, C-terminal domain"/>
    <property type="match status" value="1"/>
</dbReference>
<evidence type="ECO:0000313" key="3">
    <source>
        <dbReference type="EMBL" id="MBC6471083.1"/>
    </source>
</evidence>
<dbReference type="InterPro" id="IPR003594">
    <property type="entry name" value="HATPase_dom"/>
</dbReference>
<proteinExistence type="predicted"/>
<dbReference type="CDD" id="cd16936">
    <property type="entry name" value="HATPase_RsbW-like"/>
    <property type="match status" value="1"/>
</dbReference>
<dbReference type="InterPro" id="IPR050267">
    <property type="entry name" value="Anti-sigma-factor_SerPK"/>
</dbReference>
<keyword evidence="3" id="KW-0547">Nucleotide-binding</keyword>
<dbReference type="Pfam" id="PF13581">
    <property type="entry name" value="HATPase_c_2"/>
    <property type="match status" value="1"/>
</dbReference>
<evidence type="ECO:0000259" key="2">
    <source>
        <dbReference type="Pfam" id="PF13581"/>
    </source>
</evidence>
<keyword evidence="1" id="KW-0723">Serine/threonine-protein kinase</keyword>
<evidence type="ECO:0000313" key="4">
    <source>
        <dbReference type="Proteomes" id="UP000805614"/>
    </source>
</evidence>
<keyword evidence="3" id="KW-0067">ATP-binding</keyword>
<dbReference type="PANTHER" id="PTHR35526">
    <property type="entry name" value="ANTI-SIGMA-F FACTOR RSBW-RELATED"/>
    <property type="match status" value="1"/>
</dbReference>